<dbReference type="SUPFAM" id="SSF51338">
    <property type="entry name" value="Composite domain of metallo-dependent hydrolases"/>
    <property type="match status" value="1"/>
</dbReference>
<dbReference type="Gene3D" id="2.30.40.10">
    <property type="entry name" value="Urease, subunit C, domain 1"/>
    <property type="match status" value="1"/>
</dbReference>
<evidence type="ECO:0000313" key="2">
    <source>
        <dbReference type="EMBL" id="TMQ70020.1"/>
    </source>
</evidence>
<dbReference type="PANTHER" id="PTHR43135:SF3">
    <property type="entry name" value="ALPHA-D-RIBOSE 1-METHYLPHOSPHONATE 5-TRIPHOSPHATE DIPHOSPHATASE"/>
    <property type="match status" value="1"/>
</dbReference>
<dbReference type="InterPro" id="IPR051781">
    <property type="entry name" value="Metallo-dep_Hydrolase"/>
</dbReference>
<dbReference type="PANTHER" id="PTHR43135">
    <property type="entry name" value="ALPHA-D-RIBOSE 1-METHYLPHOSPHONATE 5-TRIPHOSPHATE DIPHOSPHATASE"/>
    <property type="match status" value="1"/>
</dbReference>
<feature type="domain" description="Amidohydrolase-related" evidence="1">
    <location>
        <begin position="203"/>
        <end position="294"/>
    </location>
</feature>
<dbReference type="InterPro" id="IPR032466">
    <property type="entry name" value="Metal_Hydrolase"/>
</dbReference>
<dbReference type="SUPFAM" id="SSF51556">
    <property type="entry name" value="Metallo-dependent hydrolases"/>
    <property type="match status" value="1"/>
</dbReference>
<dbReference type="Gene3D" id="3.20.20.140">
    <property type="entry name" value="Metal-dependent hydrolases"/>
    <property type="match status" value="2"/>
</dbReference>
<dbReference type="Proteomes" id="UP000319836">
    <property type="component" value="Unassembled WGS sequence"/>
</dbReference>
<accession>A0A538U294</accession>
<proteinExistence type="predicted"/>
<name>A0A538U294_UNCEI</name>
<evidence type="ECO:0000313" key="3">
    <source>
        <dbReference type="Proteomes" id="UP000319836"/>
    </source>
</evidence>
<comment type="caution">
    <text evidence="2">The sequence shown here is derived from an EMBL/GenBank/DDBJ whole genome shotgun (WGS) entry which is preliminary data.</text>
</comment>
<dbReference type="Pfam" id="PF01979">
    <property type="entry name" value="Amidohydro_1"/>
    <property type="match status" value="1"/>
</dbReference>
<evidence type="ECO:0000259" key="1">
    <source>
        <dbReference type="Pfam" id="PF01979"/>
    </source>
</evidence>
<dbReference type="GO" id="GO:0016810">
    <property type="term" value="F:hydrolase activity, acting on carbon-nitrogen (but not peptide) bonds"/>
    <property type="evidence" value="ECO:0007669"/>
    <property type="project" value="InterPro"/>
</dbReference>
<dbReference type="AlphaFoldDB" id="A0A538U294"/>
<reference evidence="2 3" key="1">
    <citation type="journal article" date="2019" name="Nat. Microbiol.">
        <title>Mediterranean grassland soil C-N compound turnover is dependent on rainfall and depth, and is mediated by genomically divergent microorganisms.</title>
        <authorList>
            <person name="Diamond S."/>
            <person name="Andeer P.F."/>
            <person name="Li Z."/>
            <person name="Crits-Christoph A."/>
            <person name="Burstein D."/>
            <person name="Anantharaman K."/>
            <person name="Lane K.R."/>
            <person name="Thomas B.C."/>
            <person name="Pan C."/>
            <person name="Northen T.R."/>
            <person name="Banfield J.F."/>
        </authorList>
    </citation>
    <scope>NUCLEOTIDE SEQUENCE [LARGE SCALE GENOMIC DNA]</scope>
    <source>
        <strain evidence="2">WS_10</strain>
    </source>
</reference>
<dbReference type="EMBL" id="VBPA01000242">
    <property type="protein sequence ID" value="TMQ70020.1"/>
    <property type="molecule type" value="Genomic_DNA"/>
</dbReference>
<protein>
    <recommendedName>
        <fullName evidence="1">Amidohydrolase-related domain-containing protein</fullName>
    </recommendedName>
</protein>
<gene>
    <name evidence="2" type="ORF">E6K80_09820</name>
</gene>
<dbReference type="InterPro" id="IPR011059">
    <property type="entry name" value="Metal-dep_hydrolase_composite"/>
</dbReference>
<dbReference type="InterPro" id="IPR006680">
    <property type="entry name" value="Amidohydro-rel"/>
</dbReference>
<sequence>MILAGLVDGPGPYAGPTKALVSTPEEACAAVARYAAHGYVQLKIYSSVKPELVPVLVAEAHRRGMRVSGHVPAFMTAEQAVRDGYDEIQHANFLFLNFWLDSVPDTRSTARFTAVGERAALLDLDSPRVRDFIALLHDRHIAIDPTLGVFEALFTARKGEVSPVDSAVADRLPPQIRRGLLSGGLPIPPGMDQRYRDSFAQMLRMVKRLYDAGITIEAGTDGDPGFGLHRELELYSAAGIPNAEVLRLATWGAAHVMGQDRERGAITPGRQADLVLVDGDPVTRIHDIRRTEWVVKDGWVYRAADLARSVGVTPVVEEPRP</sequence>
<organism evidence="2 3">
    <name type="scientific">Eiseniibacteriota bacterium</name>
    <dbReference type="NCBI Taxonomy" id="2212470"/>
    <lineage>
        <taxon>Bacteria</taxon>
        <taxon>Candidatus Eiseniibacteriota</taxon>
    </lineage>
</organism>